<feature type="region of interest" description="Disordered" evidence="2">
    <location>
        <begin position="1"/>
        <end position="48"/>
    </location>
</feature>
<dbReference type="GO" id="GO:0051010">
    <property type="term" value="F:microtubule plus-end binding"/>
    <property type="evidence" value="ECO:0007669"/>
    <property type="project" value="InterPro"/>
</dbReference>
<keyword evidence="1" id="KW-0175">Coiled coil</keyword>
<organism evidence="4 5">
    <name type="scientific">Plasmodium relictum</name>
    <dbReference type="NCBI Taxonomy" id="85471"/>
    <lineage>
        <taxon>Eukaryota</taxon>
        <taxon>Sar</taxon>
        <taxon>Alveolata</taxon>
        <taxon>Apicomplexa</taxon>
        <taxon>Aconoidasida</taxon>
        <taxon>Haemosporida</taxon>
        <taxon>Plasmodiidae</taxon>
        <taxon>Plasmodium</taxon>
        <taxon>Plasmodium (Haemamoeba)</taxon>
    </lineage>
</organism>
<evidence type="ECO:0000256" key="1">
    <source>
        <dbReference type="SAM" id="Coils"/>
    </source>
</evidence>
<feature type="domain" description="TOG" evidence="3">
    <location>
        <begin position="722"/>
        <end position="964"/>
    </location>
</feature>
<dbReference type="EMBL" id="LN835307">
    <property type="protein sequence ID" value="CRH01177.1"/>
    <property type="molecule type" value="Genomic_DNA"/>
</dbReference>
<dbReference type="InterPro" id="IPR016024">
    <property type="entry name" value="ARM-type_fold"/>
</dbReference>
<feature type="coiled-coil region" evidence="1">
    <location>
        <begin position="2071"/>
        <end position="2098"/>
    </location>
</feature>
<dbReference type="InterPro" id="IPR034085">
    <property type="entry name" value="TOG"/>
</dbReference>
<name>A0A1J1HC80_PLARL</name>
<dbReference type="Gene3D" id="1.25.10.10">
    <property type="entry name" value="Leucine-rich Repeat Variant"/>
    <property type="match status" value="4"/>
</dbReference>
<feature type="domain" description="TOG" evidence="3">
    <location>
        <begin position="462"/>
        <end position="687"/>
    </location>
</feature>
<dbReference type="Proteomes" id="UP000220158">
    <property type="component" value="Chromosome 12"/>
</dbReference>
<accession>A0A1J1HC80</accession>
<feature type="coiled-coil region" evidence="1">
    <location>
        <begin position="1086"/>
        <end position="1123"/>
    </location>
</feature>
<dbReference type="GO" id="GO:0030951">
    <property type="term" value="P:establishment or maintenance of microtubule cytoskeleton polarity"/>
    <property type="evidence" value="ECO:0007669"/>
    <property type="project" value="InterPro"/>
</dbReference>
<dbReference type="GO" id="GO:0007051">
    <property type="term" value="P:spindle organization"/>
    <property type="evidence" value="ECO:0007669"/>
    <property type="project" value="InterPro"/>
</dbReference>
<dbReference type="SMART" id="SM01349">
    <property type="entry name" value="TOG"/>
    <property type="match status" value="2"/>
</dbReference>
<dbReference type="KEGG" id="prel:PRELSG_1206100"/>
<reference evidence="4 5" key="1">
    <citation type="submission" date="2015-04" db="EMBL/GenBank/DDBJ databases">
        <authorList>
            <consortium name="Pathogen Informatics"/>
        </authorList>
    </citation>
    <scope>NUCLEOTIDE SEQUENCE [LARGE SCALE GENOMIC DNA]</scope>
    <source>
        <strain evidence="4 5">SGS1</strain>
    </source>
</reference>
<evidence type="ECO:0000256" key="2">
    <source>
        <dbReference type="SAM" id="MobiDB-lite"/>
    </source>
</evidence>
<feature type="compositionally biased region" description="Low complexity" evidence="2">
    <location>
        <begin position="2923"/>
        <end position="2951"/>
    </location>
</feature>
<sequence length="2971" mass="350552">MENRKFLRIGKSVVHGRKGPLRGEIENDEEDEKKKRKNIDSNNILNNNKNKEIGKEEIKNENKNLDKTNSEDILNSHYKQNDNEHSSGDIFEQLLQRELAKGALGGGVVEKNINKPNVEKKDNFNKNENKDEEIEDLSNIDLCERINSTIVKYRMHGYNEILRCFTDNNINKKIEIVNSLFKDEDCILKYISDSNLICQLKTTEITEEYLNVIKDIFFYNFKEEYENEEALINSFVNEYRNKLYNLYTKIHNILCEKILTNVKSFDNGFNIIRKIIEYCSSDKITLNIITMLCEHLNLIYIKANKNVSNIKGIKIKVVSSELLLFYKLLNYFGPNIVCVKTINKYCLKFNEMLDKTVKTNFYLLYIEILSLIKNSEFQNSILSELNSQQKNYISKELQKENRENIITKKKGYLINQSSNNEQNDNYQDVFTISENNLIEENDIFKEICTKQWERRVLEGFIDKSSNNNNTSLSNENLLPWKIKVEAINLLCDKLKSKYSIKKTSYVSTILSIISKLLKNESALPVVVSTLKLLHILIEKFEKDIYNTVKTFSFILCSKLKDSNKQVSNACMECLTKAIAIYNIDIFIDDLSKNLKDKNNNTRMVTLDFILKIFHYIDKKNIISIIEITKHLLNDNAANIKNTAFKVYSLIIANYGENVHPSFFNTLPSNKKKSILSLCTTSNKKNNNDENIDSLNHKNDSELANKSLRDHNNDLSNNNTINDVNDNLEVTLPENIINNLVSNNYSSKIEALNLLNEWLKLKIHFTTINLENLINLIKKNCYDFKGKYNQLNIVIYDFFNNFIDLLYHFNINNINNPHFMKILNILMCLYIDKATDKKENIICNNFINKCFNYFDNNIIIDIIIKNCDAKNTKKCEECIKILQKIFLTKNSNSNVNVKNLIYFLKKFVDSKNSNLRNSSILMLQILCKNFGDRYVLSYLEGISENIRQAVKLKEDAEKFILKQGLNSSSALIKNNDKNNSNLNNSNTKINEKIKKQNISTAKHDDMNKEEAWKEKKNNDNHYSLNNMNEERKELHCFEKNNTLKIEESSKLHKIEIDYTNTYLNYNNSKIIYNQENLTNEIIKDSKLENLIRTNEKVVEEKFNLKKKIEHIENDEEKEEDDEEERMTNISEIIKQYINNILNENNNNNNNIANNTSKIINIIEKIGKYYINPDKLDILINNNTLNKIYNSNKSKCIRLLYVLLFSLRENVHIYADILFEFIMNIIDDMEISIEHIDKLLTCLCRNLGISKYISHINNYILNEKLNNIKEDNKNIKKINKRNKILIIINNININHILLLNENIIKKKVLKFYLDLFFDDNKQIREKSSIVLDNIYSKYGGTVFFYIYEKLSVHKKECLHDILNQMKSNKEEFSFYKILLSNNSQLKRISANESNLSVTSAVTKPKSVKRLSSFNKNKIMKIEFPPYYKIKPDKLKWDKNFDQSHSNYLMKEFKSFTSNELLLHMFSENANMINRSILFFKDYLSNSSNQSILFSKSGLLDLLLKWILFSLNENQNDNELLCASTDLIRIVLKTIEDNYVFINEQELIILLNFIFDKINTSSSEIRKKLKEILLCLCYTSDHKLYFSLLLKNLTSCDQKRMCDSLDIILKLIILYKDKCLNYEKDIMKILQVFTLYSKNKNVTIYCLKIFANIQAFYPNFYRCIENDEISYYLKSKVDEFIEKCPDYNINFKDIENDENNSSYQSDNSEENLKDEENIAMINYIKNNANQRASIKKEVEGHVNEFNKNVEEILEIKKKIEEIEINKINEDYINNQISYTSISNNLNFNIDGNNYSKSKELFHILESKNNEKIEGSNHYNNSIIYFKFVYLASFLYSNDIETISKVCKLIVDNIVQVGKKSKNGNFILTENGNYIFKNFNLFIILIKGANYALRYLFQKNFGKDLKSSFIHFNAILSAVLLVDILMKKKSCIAKLSFDHFSFFFINTIVCLSIYTKVIHTNKYIYLFKNGDIARSLVTSILNNLLGREFLTNHSKLLEYVCNVSFNLGFDIMKNNKILIDDLSDTSEFYIYINTYIKILNKIYKKIINKIYEENSKENNFVYRILHILFLNLSKYDIYLCKIEKEKRRKRKIENESDEKCKDIDSNAFYNKKICNEKNSDERDMYYHSDYSIYSSHITYYENLNVDNKNDISVKIDYEENKDSINIKKEKRQYSEEEIEKINKNKMDFMNKYLFFIQLIFYGIRKNNPLILLAYIYHEIIKNYNDNLVYYYKKIELLLNKDLRNCVGNINVNFSPDFYSLNFSFEEFLNEYNYLKEKEFSIFNSYKNIFSLYANFDSEIIYNNFDLSIDDIIQKKRDFLESLKMININEISFNNNQFENLKETIIEYINELENTDILNDIQNNDFVSDYNFLCMMYRIPKSIENNIASNEKEEITNNNSNNNIDNDNNNKYTIKSIEENKEVIMNNEKNINKEDLMKNQITEQTKDNNNNNNNIHDGNNREEKHIFDEKSKVNFSNINKNTVEDKIENKNSNELTFISHNIFLRNQTIENVDMNTLRNKYTPINNFSSSIIKKNEKKIELNGKNNIITSSEYNTQSLTGTDVVREKSQENNKCFYDKKDYLNIFNNKFNKNDEINENKFNHHHNDHVNYKKEKDVINVDYNQNKTCDYDKMDNKEYSKKINTMNYEKQNMCDYKDQIHDNNENKNYDDSHYKNILNNEIKNEDCQKKMNSEYENKIYKDNKIKNDNDRRYCYKERKIQDGLNEIENKYKYDTNIKNKELLYNVENEKKSNEEICKSKLSTLKKNTQSYKEEKENETNYLLKEKSNEKFKIYDDSNVNILRNTNKSFLRSKTDVKALVNKYENQKGTFDRNSKASYILLHKKKLENISNNSNLNKTKINKMYNKLPSHLEKKKNCVYERSASSTFDCTTKTDKLNLTSEISPDNKLKDSSTKKNFLNNYIFTKNENKISSNATNSNSSSSINNKKNDSKSNTPSNSTKRKNFIGISFPLKKKNINK</sequence>
<proteinExistence type="predicted"/>
<gene>
    <name evidence="4" type="ORF">PRELSG_1206100</name>
</gene>
<feature type="region of interest" description="Disordered" evidence="2">
    <location>
        <begin position="2923"/>
        <end position="2959"/>
    </location>
</feature>
<evidence type="ECO:0000259" key="3">
    <source>
        <dbReference type="SMART" id="SM01349"/>
    </source>
</evidence>
<dbReference type="OrthoDB" id="377790at2759"/>
<protein>
    <recommendedName>
        <fullName evidence="3">TOG domain-containing protein</fullName>
    </recommendedName>
</protein>
<dbReference type="SUPFAM" id="SSF48371">
    <property type="entry name" value="ARM repeat"/>
    <property type="match status" value="1"/>
</dbReference>
<dbReference type="VEuPathDB" id="PlasmoDB:PRELSG_1206100"/>
<dbReference type="InterPro" id="IPR011989">
    <property type="entry name" value="ARM-like"/>
</dbReference>
<evidence type="ECO:0000313" key="5">
    <source>
        <dbReference type="Proteomes" id="UP000220158"/>
    </source>
</evidence>
<dbReference type="RefSeq" id="XP_028534178.1">
    <property type="nucleotide sequence ID" value="XM_028677828.1"/>
</dbReference>
<keyword evidence="5" id="KW-1185">Reference proteome</keyword>
<dbReference type="InterPro" id="IPR045110">
    <property type="entry name" value="XMAP215"/>
</dbReference>
<dbReference type="GeneID" id="39737304"/>
<dbReference type="GO" id="GO:0061863">
    <property type="term" value="F:microtubule plus end polymerase"/>
    <property type="evidence" value="ECO:0007669"/>
    <property type="project" value="InterPro"/>
</dbReference>
<evidence type="ECO:0000313" key="4">
    <source>
        <dbReference type="EMBL" id="CRH01177.1"/>
    </source>
</evidence>
<dbReference type="OMA" id="QQKNYIT"/>
<dbReference type="PANTHER" id="PTHR12609">
    <property type="entry name" value="MICROTUBULE ASSOCIATED PROTEIN XMAP215"/>
    <property type="match status" value="1"/>
</dbReference>
<dbReference type="GO" id="GO:0046785">
    <property type="term" value="P:microtubule polymerization"/>
    <property type="evidence" value="ECO:0007669"/>
    <property type="project" value="InterPro"/>
</dbReference>